<evidence type="ECO:0000259" key="3">
    <source>
        <dbReference type="Pfam" id="PF13193"/>
    </source>
</evidence>
<dbReference type="InterPro" id="IPR000873">
    <property type="entry name" value="AMP-dep_synth/lig_dom"/>
</dbReference>
<proteinExistence type="predicted"/>
<dbReference type="Pfam" id="PF13193">
    <property type="entry name" value="AMP-binding_C"/>
    <property type="match status" value="1"/>
</dbReference>
<dbReference type="Gene3D" id="3.30.300.30">
    <property type="match status" value="1"/>
</dbReference>
<dbReference type="PANTHER" id="PTHR24096">
    <property type="entry name" value="LONG-CHAIN-FATTY-ACID--COA LIGASE"/>
    <property type="match status" value="1"/>
</dbReference>
<dbReference type="GO" id="GO:0016405">
    <property type="term" value="F:CoA-ligase activity"/>
    <property type="evidence" value="ECO:0007669"/>
    <property type="project" value="TreeGrafter"/>
</dbReference>
<keyword evidence="5" id="KW-1185">Reference proteome</keyword>
<dbReference type="AlphaFoldDB" id="A0A5C3ES92"/>
<dbReference type="Gene3D" id="2.30.38.10">
    <property type="entry name" value="Luciferase, Domain 3"/>
    <property type="match status" value="1"/>
</dbReference>
<dbReference type="Gene3D" id="3.40.50.980">
    <property type="match status" value="3"/>
</dbReference>
<accession>A0A5C3ES92</accession>
<gene>
    <name evidence="4" type="ORF">PSFLO_00654</name>
</gene>
<organism evidence="4 5">
    <name type="scientific">Pseudozyma flocculosa</name>
    <dbReference type="NCBI Taxonomy" id="84751"/>
    <lineage>
        <taxon>Eukaryota</taxon>
        <taxon>Fungi</taxon>
        <taxon>Dikarya</taxon>
        <taxon>Basidiomycota</taxon>
        <taxon>Ustilaginomycotina</taxon>
        <taxon>Ustilaginomycetes</taxon>
        <taxon>Ustilaginales</taxon>
        <taxon>Ustilaginaceae</taxon>
        <taxon>Pseudozyma</taxon>
    </lineage>
</organism>
<keyword evidence="4" id="KW-0436">Ligase</keyword>
<dbReference type="EMBL" id="OOIP01000001">
    <property type="protein sequence ID" value="SPO35183.1"/>
    <property type="molecule type" value="Genomic_DNA"/>
</dbReference>
<dbReference type="Pfam" id="PF00501">
    <property type="entry name" value="AMP-binding"/>
    <property type="match status" value="2"/>
</dbReference>
<feature type="domain" description="AMP-dependent synthetase/ligase" evidence="2">
    <location>
        <begin position="318"/>
        <end position="481"/>
    </location>
</feature>
<evidence type="ECO:0000313" key="5">
    <source>
        <dbReference type="Proteomes" id="UP000323386"/>
    </source>
</evidence>
<dbReference type="Proteomes" id="UP000323386">
    <property type="component" value="Unassembled WGS sequence"/>
</dbReference>
<dbReference type="InterPro" id="IPR045851">
    <property type="entry name" value="AMP-bd_C_sf"/>
</dbReference>
<dbReference type="SUPFAM" id="SSF56801">
    <property type="entry name" value="Acetyl-CoA synthetase-like"/>
    <property type="match status" value="1"/>
</dbReference>
<protein>
    <submittedName>
        <fullName evidence="4">Related to 4-coumarate-CoA ligase</fullName>
    </submittedName>
</protein>
<dbReference type="PANTHER" id="PTHR24096:SF422">
    <property type="entry name" value="BCDNA.GH02901"/>
    <property type="match status" value="1"/>
</dbReference>
<evidence type="ECO:0000256" key="1">
    <source>
        <dbReference type="SAM" id="MobiDB-lite"/>
    </source>
</evidence>
<evidence type="ECO:0000313" key="4">
    <source>
        <dbReference type="EMBL" id="SPO35183.1"/>
    </source>
</evidence>
<name>A0A5C3ES92_9BASI</name>
<feature type="domain" description="AMP-dependent synthetase/ligase" evidence="2">
    <location>
        <begin position="60"/>
        <end position="246"/>
    </location>
</feature>
<dbReference type="InterPro" id="IPR025110">
    <property type="entry name" value="AMP-bd_C"/>
</dbReference>
<feature type="region of interest" description="Disordered" evidence="1">
    <location>
        <begin position="28"/>
        <end position="58"/>
    </location>
</feature>
<dbReference type="OrthoDB" id="1898221at2759"/>
<reference evidence="4 5" key="1">
    <citation type="submission" date="2018-03" db="EMBL/GenBank/DDBJ databases">
        <authorList>
            <person name="Guldener U."/>
        </authorList>
    </citation>
    <scope>NUCLEOTIDE SEQUENCE [LARGE SCALE GENOMIC DNA]</scope>
    <source>
        <strain evidence="4 5">DAOM196992</strain>
    </source>
</reference>
<sequence>MLFRSPYPLDPPRDESLHHFLFRPVADAGSCDPSSSNRVDEPLLYPTPADNTSRPGAKPISLRQVRELSYDFAAGLQATASARGAKRWGRGDVLAVYASNQHDYLAGVLGALVTGASVALCNPSYKPDELSHQLRMVGARAILTTAASYDNACTAAEGATRDGKEDLQGLAQPPEIFVFEESHDSSWAKVIEAGKQQGGSARKELEQVRVSPSDDTAILCFSSGTSGKPKAVRLSHASLVANIIQATFLLLDRVNPPLFGQSVWYDDKPMSDGILTVQSVGRKISAAADAISDLLPGRKAKDSDGVGARPASGEFHLDLLPLFHCYGLLMGFVALHTATPRVVLPRFQLDVFLSAVQQHKVTFCFVVPPILLALAKSSEVDKYDVSSLKRVASGAASLSAELEAAVQKRLGIRSTDGYGMSEMSPIISMQNLKDLEIAPRTVGVLAPGTEAKVVDINGNELGPDEEGELWLRGPQMMQGYLRNDEANRSAFVPSIDDPERFLRTGDVVRIDKRGYIRITDRLKDVIKYHGFQVSPSELEDLLFHEERVADCAVTGIADPKDSSELPWAFVVLTDHDRLHGEQADEAERDEARRALMDSVNAKVSANYKKLRGVTLLDKLPKSDSGKILKRELKAFAVGPAKQQQQR</sequence>
<dbReference type="PROSITE" id="PS00455">
    <property type="entry name" value="AMP_BINDING"/>
    <property type="match status" value="1"/>
</dbReference>
<evidence type="ECO:0000259" key="2">
    <source>
        <dbReference type="Pfam" id="PF00501"/>
    </source>
</evidence>
<dbReference type="InterPro" id="IPR020845">
    <property type="entry name" value="AMP-binding_CS"/>
</dbReference>
<feature type="domain" description="AMP-binding enzyme C-terminal" evidence="3">
    <location>
        <begin position="537"/>
        <end position="626"/>
    </location>
</feature>